<evidence type="ECO:0000313" key="2">
    <source>
        <dbReference type="EMBL" id="TXC86453.1"/>
    </source>
</evidence>
<gene>
    <name evidence="2" type="ORF">FRZ40_01990</name>
</gene>
<accession>A0A5C6VM13</accession>
<dbReference type="Proteomes" id="UP000321776">
    <property type="component" value="Unassembled WGS sequence"/>
</dbReference>
<feature type="domain" description="AbiTii" evidence="1">
    <location>
        <begin position="5"/>
        <end position="185"/>
    </location>
</feature>
<dbReference type="InterPro" id="IPR041304">
    <property type="entry name" value="AbiTii"/>
</dbReference>
<dbReference type="AlphaFoldDB" id="A0A5C6VM13"/>
<dbReference type="EMBL" id="VOQS01000001">
    <property type="protein sequence ID" value="TXC86453.1"/>
    <property type="molecule type" value="Genomic_DNA"/>
</dbReference>
<sequence length="299" mass="32798">MALPLVIELQSMAVSRETSVVQLVRTAKLVAAKLGLSDATEWIDKELNGYASRANLPNYRILSGECQAFNPYNGRWIQTQFPDAEFQRICSEARIGQPLGSMESIITSDSDHAFMHFDFEQQQILQRLFREQMKFAIRIARSQLEGIYDAVRNLTLDWSLKLEQAGVLGENMTFTLTEKQEAKPVSQQFFIQNAGVVGNVTDSATVTNNQTVHGSLSVDRVRDLVQQAKPMLSALPSDTAAEASTLLDELDSESRKQSPNEGKLRGALKSLLTVCEGAAGNLVASGITTAVTALLTQST</sequence>
<organism evidence="2 3">
    <name type="scientific">Paraburkholderia azotifigens</name>
    <dbReference type="NCBI Taxonomy" id="2057004"/>
    <lineage>
        <taxon>Bacteria</taxon>
        <taxon>Pseudomonadati</taxon>
        <taxon>Pseudomonadota</taxon>
        <taxon>Betaproteobacteria</taxon>
        <taxon>Burkholderiales</taxon>
        <taxon>Burkholderiaceae</taxon>
        <taxon>Paraburkholderia</taxon>
    </lineage>
</organism>
<proteinExistence type="predicted"/>
<reference evidence="2 3" key="1">
    <citation type="journal article" date="2018" name="Int. J. Syst. Evol. Microbiol.">
        <title>Paraburkholderia azotifigens sp. nov., a nitrogen-fixing bacterium isolated from paddy soil.</title>
        <authorList>
            <person name="Choi G.M."/>
            <person name="Im W.T."/>
        </authorList>
    </citation>
    <scope>NUCLEOTIDE SEQUENCE [LARGE SCALE GENOMIC DNA]</scope>
    <source>
        <strain evidence="2 3">NF 2-5-3</strain>
    </source>
</reference>
<dbReference type="Pfam" id="PF18864">
    <property type="entry name" value="AbiTii"/>
    <property type="match status" value="1"/>
</dbReference>
<dbReference type="RefSeq" id="WP_147233131.1">
    <property type="nucleotide sequence ID" value="NZ_VOQS01000001.1"/>
</dbReference>
<evidence type="ECO:0000259" key="1">
    <source>
        <dbReference type="Pfam" id="PF18864"/>
    </source>
</evidence>
<name>A0A5C6VM13_9BURK</name>
<evidence type="ECO:0000313" key="3">
    <source>
        <dbReference type="Proteomes" id="UP000321776"/>
    </source>
</evidence>
<protein>
    <recommendedName>
        <fullName evidence="1">AbiTii domain-containing protein</fullName>
    </recommendedName>
</protein>
<comment type="caution">
    <text evidence="2">The sequence shown here is derived from an EMBL/GenBank/DDBJ whole genome shotgun (WGS) entry which is preliminary data.</text>
</comment>